<feature type="compositionally biased region" description="Basic and acidic residues" evidence="1">
    <location>
        <begin position="909"/>
        <end position="919"/>
    </location>
</feature>
<feature type="region of interest" description="Disordered" evidence="1">
    <location>
        <begin position="459"/>
        <end position="531"/>
    </location>
</feature>
<feature type="region of interest" description="Disordered" evidence="1">
    <location>
        <begin position="249"/>
        <end position="272"/>
    </location>
</feature>
<feature type="region of interest" description="Disordered" evidence="1">
    <location>
        <begin position="687"/>
        <end position="734"/>
    </location>
</feature>
<evidence type="ECO:0000313" key="2">
    <source>
        <dbReference type="Proteomes" id="UP000694871"/>
    </source>
</evidence>
<feature type="region of interest" description="Disordered" evidence="1">
    <location>
        <begin position="555"/>
        <end position="619"/>
    </location>
</feature>
<feature type="region of interest" description="Disordered" evidence="1">
    <location>
        <begin position="91"/>
        <end position="121"/>
    </location>
</feature>
<reference evidence="3" key="1">
    <citation type="submission" date="2025-08" db="UniProtKB">
        <authorList>
            <consortium name="RefSeq"/>
        </authorList>
    </citation>
    <scope>IDENTIFICATION</scope>
</reference>
<dbReference type="PANTHER" id="PTHR31514">
    <property type="entry name" value="MUSCULAR LMNA-INTERACTING PROTEIN MLIP"/>
    <property type="match status" value="1"/>
</dbReference>
<feature type="region of interest" description="Disordered" evidence="1">
    <location>
        <begin position="19"/>
        <end position="40"/>
    </location>
</feature>
<dbReference type="GeneID" id="107121124"/>
<feature type="region of interest" description="Disordered" evidence="1">
    <location>
        <begin position="902"/>
        <end position="949"/>
    </location>
</feature>
<feature type="compositionally biased region" description="Polar residues" evidence="1">
    <location>
        <begin position="716"/>
        <end position="728"/>
    </location>
</feature>
<feature type="compositionally biased region" description="Polar residues" evidence="1">
    <location>
        <begin position="590"/>
        <end position="618"/>
    </location>
</feature>
<feature type="region of interest" description="Disordered" evidence="1">
    <location>
        <begin position="315"/>
        <end position="357"/>
    </location>
</feature>
<feature type="region of interest" description="Disordered" evidence="1">
    <location>
        <begin position="180"/>
        <end position="236"/>
    </location>
</feature>
<sequence length="949" mass="104069">MELGKYKKEILTGETLWKEKLKQPTQNGEPTETAAVKESSSLRLFSREQVPSESGVLRFTFVPSFGRLPNKFHAVDATSFLVRVSEDPLEKNNQETRNMSEVVAEGQAIESGPKRNSEASGCTKNIHKHLQPQECNARKGKMDNDLFQADFVFVMDSDEEKATMAGNGYRYARSHILDTSHASTSSESRGNESKPPHTELPHSSSSQQKHCQLTSPLSTSGHLSHKSPVTHSLSPTNLKVEPDLALTLHQGSSVQESQSQWQSANGSTTHQSSTYLQSTASYSVPFSILKRPTFSFNSLSDSVQSPRNIQASNLHKMSESTKSPLPSKDLPPSSQISSSSETLQSSSPHTLSPPPPKRFNTLASVPFYITTHLLSPSPKCLSPPCHGSSSTICSVNDPCSQIPSKGKSGIRSPLPTRLSLLTAVLKSGSSPKRSFSPVSCPATFSPNSLGSSTLTIDQKFKTMPPTPKKVPSDYSVRSDSPGQDEYHLSVFPNVPNHMALSSKSSPRARSVSPKSYLDAGKSSPDKLHPLSPTISTYRKAVVSPLLHPMMLNSSLPPHVPRNTSQITSKRACSPAHRYRGPEKSKKVHTYSPTFTAKSYPVSTPTSNQRDMFSPTSEKYSPLSPHFLQSTCKSKAYMPQVSAKDLNGHSPVPLWYWPFSHKGSTSPTSSDYSVSPRSIQINSSSIHASYRACPQSSRPRTPLMQPRSPTRVRSPCSLLSRSRESTSPLPSDFKAPQPHKIKASYKVFAAIPTNTLLLEQKALNEPEGEESTLDTHSEICSPAQLRQQTEELCAAIDEVLQDPLATHQHDSSPRSLQNLLALDAGKTSTALQRPAGRETRFANLNLRTPTENDSKKTRPGVIRPSTVKAKIIYKKEDPIQPNPFKKYLEETTESQTEQLYSARVQSKADLLPHQENKDQSRGNFADNALPHCGISSLLRGEPGDYPAKPN</sequence>
<feature type="compositionally biased region" description="Low complexity" evidence="1">
    <location>
        <begin position="322"/>
        <end position="350"/>
    </location>
</feature>
<evidence type="ECO:0000256" key="1">
    <source>
        <dbReference type="SAM" id="MobiDB-lite"/>
    </source>
</evidence>
<feature type="compositionally biased region" description="Basic and acidic residues" evidence="1">
    <location>
        <begin position="189"/>
        <end position="200"/>
    </location>
</feature>
<dbReference type="Pfam" id="PF15274">
    <property type="entry name" value="MLIP"/>
    <property type="match status" value="1"/>
</dbReference>
<organism evidence="2 3">
    <name type="scientific">Gekko japonicus</name>
    <name type="common">Schlegel's Japanese gecko</name>
    <dbReference type="NCBI Taxonomy" id="146911"/>
    <lineage>
        <taxon>Eukaryota</taxon>
        <taxon>Metazoa</taxon>
        <taxon>Chordata</taxon>
        <taxon>Craniata</taxon>
        <taxon>Vertebrata</taxon>
        <taxon>Euteleostomi</taxon>
        <taxon>Lepidosauria</taxon>
        <taxon>Squamata</taxon>
        <taxon>Bifurcata</taxon>
        <taxon>Gekkota</taxon>
        <taxon>Gekkonidae</taxon>
        <taxon>Gekkoninae</taxon>
        <taxon>Gekko</taxon>
    </lineage>
</organism>
<keyword evidence="2" id="KW-1185">Reference proteome</keyword>
<name>A0ABM1L0I5_GEKJA</name>
<evidence type="ECO:0000313" key="3">
    <source>
        <dbReference type="RefSeq" id="XP_015279472.1"/>
    </source>
</evidence>
<protein>
    <submittedName>
        <fullName evidence="3">Muscular LMNA-interacting protein isoform X1</fullName>
    </submittedName>
</protein>
<feature type="compositionally biased region" description="Polar residues" evidence="1">
    <location>
        <begin position="201"/>
        <end position="236"/>
    </location>
</feature>
<feature type="compositionally biased region" description="Low complexity" evidence="1">
    <location>
        <begin position="250"/>
        <end position="263"/>
    </location>
</feature>
<dbReference type="RefSeq" id="XP_015279472.1">
    <property type="nucleotide sequence ID" value="XM_015423986.1"/>
</dbReference>
<gene>
    <name evidence="3" type="primary">MLIP</name>
</gene>
<proteinExistence type="predicted"/>
<dbReference type="InterPro" id="IPR029331">
    <property type="entry name" value="MLIP"/>
</dbReference>
<feature type="compositionally biased region" description="Polar residues" evidence="1">
    <location>
        <begin position="555"/>
        <end position="570"/>
    </location>
</feature>
<dbReference type="PANTHER" id="PTHR31514:SF1">
    <property type="entry name" value="MUSCULAR LMNA-INTERACTING PROTEIN"/>
    <property type="match status" value="1"/>
</dbReference>
<dbReference type="Proteomes" id="UP000694871">
    <property type="component" value="Unplaced"/>
</dbReference>
<feature type="compositionally biased region" description="Low complexity" evidence="1">
    <location>
        <begin position="501"/>
        <end position="515"/>
    </location>
</feature>
<accession>A0ABM1L0I5</accession>